<protein>
    <submittedName>
        <fullName evidence="1">Uncharacterized protein</fullName>
    </submittedName>
</protein>
<accession>A0A4Y2UQD0</accession>
<organism evidence="1 2">
    <name type="scientific">Araneus ventricosus</name>
    <name type="common">Orbweaver spider</name>
    <name type="synonym">Epeira ventricosa</name>
    <dbReference type="NCBI Taxonomy" id="182803"/>
    <lineage>
        <taxon>Eukaryota</taxon>
        <taxon>Metazoa</taxon>
        <taxon>Ecdysozoa</taxon>
        <taxon>Arthropoda</taxon>
        <taxon>Chelicerata</taxon>
        <taxon>Arachnida</taxon>
        <taxon>Araneae</taxon>
        <taxon>Araneomorphae</taxon>
        <taxon>Entelegynae</taxon>
        <taxon>Araneoidea</taxon>
        <taxon>Araneidae</taxon>
        <taxon>Araneus</taxon>
    </lineage>
</organism>
<keyword evidence="2" id="KW-1185">Reference proteome</keyword>
<evidence type="ECO:0000313" key="2">
    <source>
        <dbReference type="Proteomes" id="UP000499080"/>
    </source>
</evidence>
<dbReference type="AlphaFoldDB" id="A0A4Y2UQD0"/>
<comment type="caution">
    <text evidence="1">The sequence shown here is derived from an EMBL/GenBank/DDBJ whole genome shotgun (WGS) entry which is preliminary data.</text>
</comment>
<dbReference type="EMBL" id="BGPR01039276">
    <property type="protein sequence ID" value="GBO15205.1"/>
    <property type="molecule type" value="Genomic_DNA"/>
</dbReference>
<proteinExistence type="predicted"/>
<gene>
    <name evidence="1" type="ORF">AVEN_90197_1</name>
</gene>
<name>A0A4Y2UQD0_ARAVE</name>
<sequence>MEINQQQILVIPKDCDHNFLLCWHCFDLLMGRETRGFSTTLMLSSSQELRDAPTFRPLQRYGAGKKLLQPDISLNAVRVALLSSESCRPCIRQRRHLLTESAERYGTTSSICRCHLNAVIVYSI</sequence>
<reference evidence="1 2" key="1">
    <citation type="journal article" date="2019" name="Sci. Rep.">
        <title>Orb-weaving spider Araneus ventricosus genome elucidates the spidroin gene catalogue.</title>
        <authorList>
            <person name="Kono N."/>
            <person name="Nakamura H."/>
            <person name="Ohtoshi R."/>
            <person name="Moran D.A.P."/>
            <person name="Shinohara A."/>
            <person name="Yoshida Y."/>
            <person name="Fujiwara M."/>
            <person name="Mori M."/>
            <person name="Tomita M."/>
            <person name="Arakawa K."/>
        </authorList>
    </citation>
    <scope>NUCLEOTIDE SEQUENCE [LARGE SCALE GENOMIC DNA]</scope>
</reference>
<dbReference type="Proteomes" id="UP000499080">
    <property type="component" value="Unassembled WGS sequence"/>
</dbReference>
<evidence type="ECO:0000313" key="1">
    <source>
        <dbReference type="EMBL" id="GBO15205.1"/>
    </source>
</evidence>